<comment type="caution">
    <text evidence="2">The sequence shown here is derived from an EMBL/GenBank/DDBJ whole genome shotgun (WGS) entry which is preliminary data.</text>
</comment>
<evidence type="ECO:0000313" key="3">
    <source>
        <dbReference type="Proteomes" id="UP000265848"/>
    </source>
</evidence>
<keyword evidence="2" id="KW-0378">Hydrolase</keyword>
<feature type="chain" id="PRO_5017390172" evidence="1">
    <location>
        <begin position="29"/>
        <end position="260"/>
    </location>
</feature>
<dbReference type="PANTHER" id="PTHR43546">
    <property type="entry name" value="UPF0173 METAL-DEPENDENT HYDROLASE MJ1163-RELATED"/>
    <property type="match status" value="1"/>
</dbReference>
<dbReference type="EMBL" id="QWJJ01000017">
    <property type="protein sequence ID" value="RII37399.1"/>
    <property type="molecule type" value="Genomic_DNA"/>
</dbReference>
<dbReference type="GO" id="GO:0016787">
    <property type="term" value="F:hydrolase activity"/>
    <property type="evidence" value="ECO:0007669"/>
    <property type="project" value="UniProtKB-KW"/>
</dbReference>
<proteinExistence type="predicted"/>
<sequence length="260" mass="27633">MIRRRTFLTTAAAAGAATTILRPFAAMAQNLTGDIYKTDAGETVSIHPVQHASFVMVTPAGAIYVDPVGGAEAYAALPPADFILITHHHGDHFDPETLSGLVERAGGSVPMITNPTVGEQLGEAMQAGNTVLANGDTGTLLDMPIEAIPAYNMTEGRLDYHPQGRDNGYILEVGGLRVYIAGDTENTPEMKALSDIDIAFVPFNLPYTMTEEQAADGVAAFAPKVVYPYHYRGSDPDKFASLLADAGTDTEVVMGPWYAS</sequence>
<dbReference type="Gene3D" id="3.60.15.10">
    <property type="entry name" value="Ribonuclease Z/Hydroxyacylglutathione hydrolase-like"/>
    <property type="match status" value="1"/>
</dbReference>
<dbReference type="InterPro" id="IPR050114">
    <property type="entry name" value="UPF0173_UPF0282_UlaG_hydrolase"/>
</dbReference>
<dbReference type="InterPro" id="IPR036866">
    <property type="entry name" value="RibonucZ/Hydroxyglut_hydro"/>
</dbReference>
<evidence type="ECO:0000313" key="2">
    <source>
        <dbReference type="EMBL" id="RII37399.1"/>
    </source>
</evidence>
<organism evidence="2 3">
    <name type="scientific">Pseudooceanicola sediminis</name>
    <dbReference type="NCBI Taxonomy" id="2211117"/>
    <lineage>
        <taxon>Bacteria</taxon>
        <taxon>Pseudomonadati</taxon>
        <taxon>Pseudomonadota</taxon>
        <taxon>Alphaproteobacteria</taxon>
        <taxon>Rhodobacterales</taxon>
        <taxon>Paracoccaceae</taxon>
        <taxon>Pseudooceanicola</taxon>
    </lineage>
</organism>
<gene>
    <name evidence="2" type="ORF">DL237_17140</name>
</gene>
<dbReference type="RefSeq" id="WP_119400318.1">
    <property type="nucleotide sequence ID" value="NZ_QWJJ01000017.1"/>
</dbReference>
<feature type="signal peptide" evidence="1">
    <location>
        <begin position="1"/>
        <end position="28"/>
    </location>
</feature>
<name>A0A399IYQ6_9RHOB</name>
<accession>A0A399IYQ6</accession>
<protein>
    <submittedName>
        <fullName evidence="2">MBL fold metallo-hydrolase</fullName>
    </submittedName>
</protein>
<dbReference type="PANTHER" id="PTHR43546:SF3">
    <property type="entry name" value="UPF0173 METAL-DEPENDENT HYDROLASE MJ1163"/>
    <property type="match status" value="1"/>
</dbReference>
<keyword evidence="3" id="KW-1185">Reference proteome</keyword>
<dbReference type="OrthoDB" id="9805728at2"/>
<dbReference type="SUPFAM" id="SSF56281">
    <property type="entry name" value="Metallo-hydrolase/oxidoreductase"/>
    <property type="match status" value="1"/>
</dbReference>
<dbReference type="PROSITE" id="PS51318">
    <property type="entry name" value="TAT"/>
    <property type="match status" value="1"/>
</dbReference>
<dbReference type="Proteomes" id="UP000265848">
    <property type="component" value="Unassembled WGS sequence"/>
</dbReference>
<dbReference type="Pfam" id="PF13483">
    <property type="entry name" value="Lactamase_B_3"/>
    <property type="match status" value="1"/>
</dbReference>
<dbReference type="AlphaFoldDB" id="A0A399IYQ6"/>
<dbReference type="InterPro" id="IPR006311">
    <property type="entry name" value="TAT_signal"/>
</dbReference>
<keyword evidence="1" id="KW-0732">Signal</keyword>
<evidence type="ECO:0000256" key="1">
    <source>
        <dbReference type="SAM" id="SignalP"/>
    </source>
</evidence>
<reference evidence="2 3" key="1">
    <citation type="submission" date="2018-08" db="EMBL/GenBank/DDBJ databases">
        <title>Pseudooceanicola sediminis CY03 in the family Rhodobacteracea.</title>
        <authorList>
            <person name="Zhang Y.-J."/>
        </authorList>
    </citation>
    <scope>NUCLEOTIDE SEQUENCE [LARGE SCALE GENOMIC DNA]</scope>
    <source>
        <strain evidence="2 3">CY03</strain>
    </source>
</reference>